<keyword evidence="11" id="KW-1185">Reference proteome</keyword>
<evidence type="ECO:0000256" key="2">
    <source>
        <dbReference type="ARBA" id="ARBA00022448"/>
    </source>
</evidence>
<dbReference type="GO" id="GO:0055085">
    <property type="term" value="P:transmembrane transport"/>
    <property type="evidence" value="ECO:0007669"/>
    <property type="project" value="InterPro"/>
</dbReference>
<proteinExistence type="inferred from homology"/>
<evidence type="ECO:0000256" key="6">
    <source>
        <dbReference type="ARBA" id="ARBA00023136"/>
    </source>
</evidence>
<dbReference type="AlphaFoldDB" id="C5BVC9"/>
<gene>
    <name evidence="10" type="ordered locus">Bcav_2265</name>
</gene>
<dbReference type="InterPro" id="IPR035906">
    <property type="entry name" value="MetI-like_sf"/>
</dbReference>
<feature type="transmembrane region" description="Helical" evidence="7">
    <location>
        <begin position="161"/>
        <end position="182"/>
    </location>
</feature>
<dbReference type="HOGENOM" id="CLU_016047_1_1_11"/>
<evidence type="ECO:0000256" key="8">
    <source>
        <dbReference type="SAM" id="MobiDB-lite"/>
    </source>
</evidence>
<dbReference type="Proteomes" id="UP000007962">
    <property type="component" value="Chromosome"/>
</dbReference>
<evidence type="ECO:0000256" key="1">
    <source>
        <dbReference type="ARBA" id="ARBA00004651"/>
    </source>
</evidence>
<name>C5BVC9_BEUC1</name>
<keyword evidence="2 7" id="KW-0813">Transport</keyword>
<feature type="domain" description="ABC transmembrane type-1" evidence="9">
    <location>
        <begin position="93"/>
        <end position="282"/>
    </location>
</feature>
<organism evidence="10 11">
    <name type="scientific">Beutenbergia cavernae (strain ATCC BAA-8 / DSM 12333 / CCUG 43141 / JCM 11478 / NBRC 16432 / NCIMB 13614 / HKI 0122)</name>
    <dbReference type="NCBI Taxonomy" id="471853"/>
    <lineage>
        <taxon>Bacteria</taxon>
        <taxon>Bacillati</taxon>
        <taxon>Actinomycetota</taxon>
        <taxon>Actinomycetes</taxon>
        <taxon>Micrococcales</taxon>
        <taxon>Beutenbergiaceae</taxon>
        <taxon>Beutenbergia</taxon>
    </lineage>
</organism>
<dbReference type="EMBL" id="CP001618">
    <property type="protein sequence ID" value="ACQ80516.1"/>
    <property type="molecule type" value="Genomic_DNA"/>
</dbReference>
<dbReference type="KEGG" id="bcv:Bcav_2265"/>
<dbReference type="RefSeq" id="WP_015882756.1">
    <property type="nucleotide sequence ID" value="NC_012669.1"/>
</dbReference>
<dbReference type="SUPFAM" id="SSF161098">
    <property type="entry name" value="MetI-like"/>
    <property type="match status" value="1"/>
</dbReference>
<sequence length="298" mass="32109">MTTLAAPRRTAPPPPSTRPRGPQHSVRAGLVAAYATLAVVAFAWLLPFLWALNTSFKSETDASALPVSVLPEGGYTTSAYRAIVDAGNVPLWMGNSALVAVAVTVLSLVVSTLTAYAFSRLDFPGRKALYVLTIASIMVPTQIFIVPLFDEMLALGLVDTYWGIILPQLIHPAMIFVLKRFFDEVPQELEDAALVDGASRLRIFLGIVLPLSRPIIAAVAIFIFIGAWNNFLWPFIVTNNPALMTLPVGLQAVTPGYGVTFALKMAQAVIAALPLIVVFVFFQRQIIRSISTTGIAGT</sequence>
<protein>
    <submittedName>
        <fullName evidence="10">Binding-protein-dependent transport systems inner membrane component</fullName>
    </submittedName>
</protein>
<feature type="transmembrane region" description="Helical" evidence="7">
    <location>
        <begin position="203"/>
        <end position="228"/>
    </location>
</feature>
<dbReference type="CDD" id="cd06261">
    <property type="entry name" value="TM_PBP2"/>
    <property type="match status" value="1"/>
</dbReference>
<dbReference type="PANTHER" id="PTHR43744">
    <property type="entry name" value="ABC TRANSPORTER PERMEASE PROTEIN MG189-RELATED-RELATED"/>
    <property type="match status" value="1"/>
</dbReference>
<dbReference type="OrthoDB" id="2063054at2"/>
<evidence type="ECO:0000256" key="4">
    <source>
        <dbReference type="ARBA" id="ARBA00022692"/>
    </source>
</evidence>
<evidence type="ECO:0000313" key="10">
    <source>
        <dbReference type="EMBL" id="ACQ80516.1"/>
    </source>
</evidence>
<feature type="transmembrane region" description="Helical" evidence="7">
    <location>
        <begin position="97"/>
        <end position="117"/>
    </location>
</feature>
<feature type="region of interest" description="Disordered" evidence="8">
    <location>
        <begin position="1"/>
        <end position="24"/>
    </location>
</feature>
<dbReference type="PANTHER" id="PTHR43744:SF12">
    <property type="entry name" value="ABC TRANSPORTER PERMEASE PROTEIN MG189-RELATED"/>
    <property type="match status" value="1"/>
</dbReference>
<dbReference type="Pfam" id="PF00528">
    <property type="entry name" value="BPD_transp_1"/>
    <property type="match status" value="1"/>
</dbReference>
<evidence type="ECO:0000259" key="9">
    <source>
        <dbReference type="PROSITE" id="PS50928"/>
    </source>
</evidence>
<reference evidence="10 11" key="1">
    <citation type="journal article" date="2009" name="Stand. Genomic Sci.">
        <title>Complete genome sequence of Beutenbergia cavernae type strain (HKI 0122).</title>
        <authorList>
            <person name="Land M."/>
            <person name="Pukall R."/>
            <person name="Abt B."/>
            <person name="Goker M."/>
            <person name="Rohde M."/>
            <person name="Glavina Del Rio T."/>
            <person name="Tice H."/>
            <person name="Copeland A."/>
            <person name="Cheng J.F."/>
            <person name="Lucas S."/>
            <person name="Chen F."/>
            <person name="Nolan M."/>
            <person name="Bruce D."/>
            <person name="Goodwin L."/>
            <person name="Pitluck S."/>
            <person name="Ivanova N."/>
            <person name="Mavromatis K."/>
            <person name="Ovchinnikova G."/>
            <person name="Pati A."/>
            <person name="Chen A."/>
            <person name="Palaniappan K."/>
            <person name="Hauser L."/>
            <person name="Chang Y.J."/>
            <person name="Jefferies C.C."/>
            <person name="Saunders E."/>
            <person name="Brettin T."/>
            <person name="Detter J.C."/>
            <person name="Han C."/>
            <person name="Chain P."/>
            <person name="Bristow J."/>
            <person name="Eisen J.A."/>
            <person name="Markowitz V."/>
            <person name="Hugenholtz P."/>
            <person name="Kyrpides N.C."/>
            <person name="Klenk H.P."/>
            <person name="Lapidus A."/>
        </authorList>
    </citation>
    <scope>NUCLEOTIDE SEQUENCE [LARGE SCALE GENOMIC DNA]</scope>
    <source>
        <strain evidence="11">ATCC BAA-8 / DSM 12333 / NBRC 16432</strain>
    </source>
</reference>
<keyword evidence="3" id="KW-1003">Cell membrane</keyword>
<dbReference type="InterPro" id="IPR000515">
    <property type="entry name" value="MetI-like"/>
</dbReference>
<feature type="transmembrane region" description="Helical" evidence="7">
    <location>
        <begin position="28"/>
        <end position="50"/>
    </location>
</feature>
<dbReference type="eggNOG" id="COG0395">
    <property type="taxonomic scope" value="Bacteria"/>
</dbReference>
<feature type="transmembrane region" description="Helical" evidence="7">
    <location>
        <begin position="129"/>
        <end position="149"/>
    </location>
</feature>
<evidence type="ECO:0000256" key="7">
    <source>
        <dbReference type="RuleBase" id="RU363032"/>
    </source>
</evidence>
<dbReference type="PROSITE" id="PS50928">
    <property type="entry name" value="ABC_TM1"/>
    <property type="match status" value="1"/>
</dbReference>
<keyword evidence="6 7" id="KW-0472">Membrane</keyword>
<evidence type="ECO:0000256" key="3">
    <source>
        <dbReference type="ARBA" id="ARBA00022475"/>
    </source>
</evidence>
<comment type="similarity">
    <text evidence="7">Belongs to the binding-protein-dependent transport system permease family.</text>
</comment>
<accession>C5BVC9</accession>
<feature type="transmembrane region" description="Helical" evidence="7">
    <location>
        <begin position="261"/>
        <end position="282"/>
    </location>
</feature>
<dbReference type="STRING" id="471853.Bcav_2265"/>
<comment type="subcellular location">
    <subcellularLocation>
        <location evidence="1 7">Cell membrane</location>
        <topology evidence="1 7">Multi-pass membrane protein</topology>
    </subcellularLocation>
</comment>
<dbReference type="GO" id="GO:0005886">
    <property type="term" value="C:plasma membrane"/>
    <property type="evidence" value="ECO:0007669"/>
    <property type="project" value="UniProtKB-SubCell"/>
</dbReference>
<evidence type="ECO:0000256" key="5">
    <source>
        <dbReference type="ARBA" id="ARBA00022989"/>
    </source>
</evidence>
<keyword evidence="5 7" id="KW-1133">Transmembrane helix</keyword>
<keyword evidence="4 7" id="KW-0812">Transmembrane</keyword>
<dbReference type="Gene3D" id="1.10.3720.10">
    <property type="entry name" value="MetI-like"/>
    <property type="match status" value="1"/>
</dbReference>
<evidence type="ECO:0000313" key="11">
    <source>
        <dbReference type="Proteomes" id="UP000007962"/>
    </source>
</evidence>